<feature type="region of interest" description="Disordered" evidence="1">
    <location>
        <begin position="46"/>
        <end position="71"/>
    </location>
</feature>
<sequence>MPPDSLPRVAVRWTPQGKRNNGRPKETRRRTIELEFKNKGLTLQTAPATAADRPKMLSLAVASSTRRRRED</sequence>
<name>A0A9D4DCZ6_DREPO</name>
<evidence type="ECO:0000313" key="3">
    <source>
        <dbReference type="Proteomes" id="UP000828390"/>
    </source>
</evidence>
<proteinExistence type="predicted"/>
<comment type="caution">
    <text evidence="2">The sequence shown here is derived from an EMBL/GenBank/DDBJ whole genome shotgun (WGS) entry which is preliminary data.</text>
</comment>
<protein>
    <submittedName>
        <fullName evidence="2">Uncharacterized protein</fullName>
    </submittedName>
</protein>
<reference evidence="2" key="1">
    <citation type="journal article" date="2019" name="bioRxiv">
        <title>The Genome of the Zebra Mussel, Dreissena polymorpha: A Resource for Invasive Species Research.</title>
        <authorList>
            <person name="McCartney M.A."/>
            <person name="Auch B."/>
            <person name="Kono T."/>
            <person name="Mallez S."/>
            <person name="Zhang Y."/>
            <person name="Obille A."/>
            <person name="Becker A."/>
            <person name="Abrahante J.E."/>
            <person name="Garbe J."/>
            <person name="Badalamenti J.P."/>
            <person name="Herman A."/>
            <person name="Mangelson H."/>
            <person name="Liachko I."/>
            <person name="Sullivan S."/>
            <person name="Sone E.D."/>
            <person name="Koren S."/>
            <person name="Silverstein K.A.T."/>
            <person name="Beckman K.B."/>
            <person name="Gohl D.M."/>
        </authorList>
    </citation>
    <scope>NUCLEOTIDE SEQUENCE</scope>
    <source>
        <strain evidence="2">Duluth1</strain>
        <tissue evidence="2">Whole animal</tissue>
    </source>
</reference>
<organism evidence="2 3">
    <name type="scientific">Dreissena polymorpha</name>
    <name type="common">Zebra mussel</name>
    <name type="synonym">Mytilus polymorpha</name>
    <dbReference type="NCBI Taxonomy" id="45954"/>
    <lineage>
        <taxon>Eukaryota</taxon>
        <taxon>Metazoa</taxon>
        <taxon>Spiralia</taxon>
        <taxon>Lophotrochozoa</taxon>
        <taxon>Mollusca</taxon>
        <taxon>Bivalvia</taxon>
        <taxon>Autobranchia</taxon>
        <taxon>Heteroconchia</taxon>
        <taxon>Euheterodonta</taxon>
        <taxon>Imparidentia</taxon>
        <taxon>Neoheterodontei</taxon>
        <taxon>Myida</taxon>
        <taxon>Dreissenoidea</taxon>
        <taxon>Dreissenidae</taxon>
        <taxon>Dreissena</taxon>
    </lineage>
</organism>
<reference evidence="2" key="2">
    <citation type="submission" date="2020-11" db="EMBL/GenBank/DDBJ databases">
        <authorList>
            <person name="McCartney M.A."/>
            <person name="Auch B."/>
            <person name="Kono T."/>
            <person name="Mallez S."/>
            <person name="Becker A."/>
            <person name="Gohl D.M."/>
            <person name="Silverstein K.A.T."/>
            <person name="Koren S."/>
            <person name="Bechman K.B."/>
            <person name="Herman A."/>
            <person name="Abrahante J.E."/>
            <person name="Garbe J."/>
        </authorList>
    </citation>
    <scope>NUCLEOTIDE SEQUENCE</scope>
    <source>
        <strain evidence="2">Duluth1</strain>
        <tissue evidence="2">Whole animal</tissue>
    </source>
</reference>
<feature type="region of interest" description="Disordered" evidence="1">
    <location>
        <begin position="1"/>
        <end position="30"/>
    </location>
</feature>
<gene>
    <name evidence="2" type="ORF">DPMN_180760</name>
</gene>
<dbReference type="AlphaFoldDB" id="A0A9D4DCZ6"/>
<accession>A0A9D4DCZ6</accession>
<keyword evidence="3" id="KW-1185">Reference proteome</keyword>
<dbReference type="EMBL" id="JAIWYP010000010">
    <property type="protein sequence ID" value="KAH3746353.1"/>
    <property type="molecule type" value="Genomic_DNA"/>
</dbReference>
<evidence type="ECO:0000313" key="2">
    <source>
        <dbReference type="EMBL" id="KAH3746353.1"/>
    </source>
</evidence>
<dbReference type="Proteomes" id="UP000828390">
    <property type="component" value="Unassembled WGS sequence"/>
</dbReference>
<evidence type="ECO:0000256" key="1">
    <source>
        <dbReference type="SAM" id="MobiDB-lite"/>
    </source>
</evidence>